<proteinExistence type="predicted"/>
<name>A0ABQ2KDS8_9NOCA</name>
<comment type="caution">
    <text evidence="2">The sequence shown here is derived from an EMBL/GenBank/DDBJ whole genome shotgun (WGS) entry which is preliminary data.</text>
</comment>
<feature type="compositionally biased region" description="Polar residues" evidence="1">
    <location>
        <begin position="8"/>
        <end position="22"/>
    </location>
</feature>
<accession>A0ABQ2KDS8</accession>
<evidence type="ECO:0000256" key="1">
    <source>
        <dbReference type="SAM" id="MobiDB-lite"/>
    </source>
</evidence>
<organism evidence="2 3">
    <name type="scientific">Nocardia rhizosphaerihabitans</name>
    <dbReference type="NCBI Taxonomy" id="1691570"/>
    <lineage>
        <taxon>Bacteria</taxon>
        <taxon>Bacillati</taxon>
        <taxon>Actinomycetota</taxon>
        <taxon>Actinomycetes</taxon>
        <taxon>Mycobacteriales</taxon>
        <taxon>Nocardiaceae</taxon>
        <taxon>Nocardia</taxon>
    </lineage>
</organism>
<evidence type="ECO:0000313" key="3">
    <source>
        <dbReference type="Proteomes" id="UP000658127"/>
    </source>
</evidence>
<feature type="region of interest" description="Disordered" evidence="1">
    <location>
        <begin position="1"/>
        <end position="24"/>
    </location>
</feature>
<reference evidence="3" key="1">
    <citation type="journal article" date="2019" name="Int. J. Syst. Evol. Microbiol.">
        <title>The Global Catalogue of Microorganisms (GCM) 10K type strain sequencing project: providing services to taxonomists for standard genome sequencing and annotation.</title>
        <authorList>
            <consortium name="The Broad Institute Genomics Platform"/>
            <consortium name="The Broad Institute Genome Sequencing Center for Infectious Disease"/>
            <person name="Wu L."/>
            <person name="Ma J."/>
        </authorList>
    </citation>
    <scope>NUCLEOTIDE SEQUENCE [LARGE SCALE GENOMIC DNA]</scope>
    <source>
        <strain evidence="3">CGMCC 4.7329</strain>
    </source>
</reference>
<keyword evidence="3" id="KW-1185">Reference proteome</keyword>
<protein>
    <submittedName>
        <fullName evidence="2">Uncharacterized protein</fullName>
    </submittedName>
</protein>
<dbReference type="EMBL" id="BMNE01000003">
    <property type="protein sequence ID" value="GGN80304.1"/>
    <property type="molecule type" value="Genomic_DNA"/>
</dbReference>
<sequence length="88" mass="9855">MPHHRPTGNESSHCAGSPSSNRSNRRWLDEARTILAFLHLATRCHGMILDGTARQFNLDLPSAWIATEQDYLQHLAAAARLEHATILK</sequence>
<evidence type="ECO:0000313" key="2">
    <source>
        <dbReference type="EMBL" id="GGN80304.1"/>
    </source>
</evidence>
<dbReference type="Proteomes" id="UP000658127">
    <property type="component" value="Unassembled WGS sequence"/>
</dbReference>
<gene>
    <name evidence="2" type="ORF">GCM10011610_29520</name>
</gene>